<evidence type="ECO:0000313" key="3">
    <source>
        <dbReference type="Proteomes" id="UP000244309"/>
    </source>
</evidence>
<sequence length="586" mass="65110">MWAVASLVFSPGYLPGALVLGQRLWRQRDRLHGAKRVLLVDKGSFSHSQLELLASVWEELVDVNLASESSREAENWGFGSWRDGHLHALVKVELWALEYEKVLYLDCDTLPRDSPGGGSVGDLLAVEVASGAVAAAPDAGCPDTFNSGVMVLRPGKETYEELKEAAKEGFSYDGADQGLFNMVFNSDPDWPGLAEWTFSQPEIKAQKPGRWVPVPYLYNTAAEVAGPALGFYSSAADRHFKPSVKCVHFIGPRKPWHGGLGRYTDEWWAAWRDLAGGMSVEEFTRGNVAVVKQLSVPGVGGGAMEEDKTVYIPLEKSFSVESECAPPMAKVPSEHSEYLPLQDENPLFVADVPVVESGGLTPADLCDPLKYIAAFGPTVEDASWDATREAPPMEEPKQEQFVDEMKAYRSHWEEPERHEPVESISPEVVQPPEEPKVDEFQEVVPKAPLDPVEFEEPEVPIESPPVLDNLSIFHTQVAERVFDDRSNYTPQHNLLLREKKEKASELPKVPISPKILGPQVLEAEESSDSEEEAAEEVPITSEASKKDVEDLVEDLQEEPKKPQVMLDPIFPWELRPSKAAERTFRY</sequence>
<dbReference type="Gene3D" id="3.90.550.10">
    <property type="entry name" value="Spore Coat Polysaccharide Biosynthesis Protein SpsA, Chain A"/>
    <property type="match status" value="1"/>
</dbReference>
<comment type="caution">
    <text evidence="2">The sequence shown here is derived from an EMBL/GenBank/DDBJ whole genome shotgun (WGS) entry which is preliminary data.</text>
</comment>
<protein>
    <recommendedName>
        <fullName evidence="4">Glycogenin glucosyltransferase</fullName>
    </recommendedName>
</protein>
<dbReference type="AlphaFoldDB" id="A0A2V1ALY6"/>
<organism evidence="2 3">
    <name type="scientific">Candidozyma haemuli</name>
    <dbReference type="NCBI Taxonomy" id="45357"/>
    <lineage>
        <taxon>Eukaryota</taxon>
        <taxon>Fungi</taxon>
        <taxon>Dikarya</taxon>
        <taxon>Ascomycota</taxon>
        <taxon>Saccharomycotina</taxon>
        <taxon>Pichiomycetes</taxon>
        <taxon>Metschnikowiaceae</taxon>
        <taxon>Candidozyma</taxon>
    </lineage>
</organism>
<dbReference type="EMBL" id="PKFO01000001">
    <property type="protein sequence ID" value="PVH18909.1"/>
    <property type="molecule type" value="Genomic_DNA"/>
</dbReference>
<dbReference type="GeneID" id="37006532"/>
<name>A0A2V1ALY6_9ASCO</name>
<evidence type="ECO:0000256" key="1">
    <source>
        <dbReference type="SAM" id="MobiDB-lite"/>
    </source>
</evidence>
<dbReference type="VEuPathDB" id="FungiDB:CXQ85_001201"/>
<dbReference type="STRING" id="45357.A0A2V1ALY6"/>
<feature type="compositionally biased region" description="Low complexity" evidence="1">
    <location>
        <begin position="422"/>
        <end position="431"/>
    </location>
</feature>
<dbReference type="SUPFAM" id="SSF53448">
    <property type="entry name" value="Nucleotide-diphospho-sugar transferases"/>
    <property type="match status" value="1"/>
</dbReference>
<reference evidence="2 3" key="1">
    <citation type="submission" date="2017-12" db="EMBL/GenBank/DDBJ databases">
        <title>Genome Sequence of a Multidrug-Resistant Candida haemulonii Isolate from a Patient with Chronic Leg Ulcers in Israel.</title>
        <authorList>
            <person name="Chow N.A."/>
            <person name="Gade L."/>
            <person name="Batra D."/>
            <person name="Rowe L.A."/>
            <person name="Ben-Ami R."/>
            <person name="Loparev V.N."/>
            <person name="Litvintseva A.P."/>
        </authorList>
    </citation>
    <scope>NUCLEOTIDE SEQUENCE [LARGE SCALE GENOMIC DNA]</scope>
    <source>
        <strain evidence="2 3">B11899</strain>
    </source>
</reference>
<dbReference type="Proteomes" id="UP000244309">
    <property type="component" value="Unassembled WGS sequence"/>
</dbReference>
<feature type="compositionally biased region" description="Acidic residues" evidence="1">
    <location>
        <begin position="522"/>
        <end position="535"/>
    </location>
</feature>
<dbReference type="RefSeq" id="XP_025339849.1">
    <property type="nucleotide sequence ID" value="XM_025484918.1"/>
</dbReference>
<evidence type="ECO:0008006" key="4">
    <source>
        <dbReference type="Google" id="ProtNLM"/>
    </source>
</evidence>
<dbReference type="InterPro" id="IPR029044">
    <property type="entry name" value="Nucleotide-diphossugar_trans"/>
</dbReference>
<gene>
    <name evidence="2" type="ORF">CXQ85_001201</name>
</gene>
<keyword evidence="3" id="KW-1185">Reference proteome</keyword>
<dbReference type="InterPro" id="IPR050587">
    <property type="entry name" value="GNT1/Glycosyltrans_8"/>
</dbReference>
<dbReference type="PANTHER" id="PTHR11183">
    <property type="entry name" value="GLYCOGENIN SUBFAMILY MEMBER"/>
    <property type="match status" value="1"/>
</dbReference>
<dbReference type="InterPro" id="IPR002495">
    <property type="entry name" value="Glyco_trans_8"/>
</dbReference>
<dbReference type="GO" id="GO:0016757">
    <property type="term" value="F:glycosyltransferase activity"/>
    <property type="evidence" value="ECO:0007669"/>
    <property type="project" value="InterPro"/>
</dbReference>
<accession>A0A2V1ALY6</accession>
<proteinExistence type="predicted"/>
<feature type="region of interest" description="Disordered" evidence="1">
    <location>
        <begin position="517"/>
        <end position="563"/>
    </location>
</feature>
<dbReference type="OrthoDB" id="2014201at2759"/>
<evidence type="ECO:0000313" key="2">
    <source>
        <dbReference type="EMBL" id="PVH18909.1"/>
    </source>
</evidence>
<feature type="region of interest" description="Disordered" evidence="1">
    <location>
        <begin position="413"/>
        <end position="440"/>
    </location>
</feature>
<dbReference type="Pfam" id="PF01501">
    <property type="entry name" value="Glyco_transf_8"/>
    <property type="match status" value="1"/>
</dbReference>